<comment type="caution">
    <text evidence="2">The sequence shown here is derived from an EMBL/GenBank/DDBJ whole genome shotgun (WGS) entry which is preliminary data.</text>
</comment>
<sequence length="50" mass="5487">MISRGRPFTLSSGTAVGTSSTDTRRPKNRPTRFLISLGYTLMLVSPTTTR</sequence>
<organism evidence="2 3">
    <name type="scientific">Vespula maculifrons</name>
    <name type="common">Eastern yellow jacket</name>
    <name type="synonym">Wasp</name>
    <dbReference type="NCBI Taxonomy" id="7453"/>
    <lineage>
        <taxon>Eukaryota</taxon>
        <taxon>Metazoa</taxon>
        <taxon>Ecdysozoa</taxon>
        <taxon>Arthropoda</taxon>
        <taxon>Hexapoda</taxon>
        <taxon>Insecta</taxon>
        <taxon>Pterygota</taxon>
        <taxon>Neoptera</taxon>
        <taxon>Endopterygota</taxon>
        <taxon>Hymenoptera</taxon>
        <taxon>Apocrita</taxon>
        <taxon>Aculeata</taxon>
        <taxon>Vespoidea</taxon>
        <taxon>Vespidae</taxon>
        <taxon>Vespinae</taxon>
        <taxon>Vespula</taxon>
    </lineage>
</organism>
<dbReference type="EMBL" id="JAYRBN010000007">
    <property type="protein sequence ID" value="KAL2751099.1"/>
    <property type="molecule type" value="Genomic_DNA"/>
</dbReference>
<protein>
    <submittedName>
        <fullName evidence="2">Uncharacterized protein</fullName>
    </submittedName>
</protein>
<feature type="compositionally biased region" description="Polar residues" evidence="1">
    <location>
        <begin position="9"/>
        <end position="21"/>
    </location>
</feature>
<feature type="region of interest" description="Disordered" evidence="1">
    <location>
        <begin position="1"/>
        <end position="30"/>
    </location>
</feature>
<gene>
    <name evidence="2" type="ORF">V1477_000257</name>
</gene>
<proteinExistence type="predicted"/>
<evidence type="ECO:0000256" key="1">
    <source>
        <dbReference type="SAM" id="MobiDB-lite"/>
    </source>
</evidence>
<evidence type="ECO:0000313" key="3">
    <source>
        <dbReference type="Proteomes" id="UP001607303"/>
    </source>
</evidence>
<keyword evidence="3" id="KW-1185">Reference proteome</keyword>
<accession>A0ABD2D2E4</accession>
<evidence type="ECO:0000313" key="2">
    <source>
        <dbReference type="EMBL" id="KAL2751099.1"/>
    </source>
</evidence>
<dbReference type="Proteomes" id="UP001607303">
    <property type="component" value="Unassembled WGS sequence"/>
</dbReference>
<dbReference type="AlphaFoldDB" id="A0ABD2D2E4"/>
<reference evidence="2 3" key="1">
    <citation type="journal article" date="2024" name="Ann. Entomol. Soc. Am.">
        <title>Genomic analyses of the southern and eastern yellowjacket wasps (Hymenoptera: Vespidae) reveal evolutionary signatures of social life.</title>
        <authorList>
            <person name="Catto M.A."/>
            <person name="Caine P.B."/>
            <person name="Orr S.E."/>
            <person name="Hunt B.G."/>
            <person name="Goodisman M.A.D."/>
        </authorList>
    </citation>
    <scope>NUCLEOTIDE SEQUENCE [LARGE SCALE GENOMIC DNA]</scope>
    <source>
        <strain evidence="2">232</strain>
        <tissue evidence="2">Head and thorax</tissue>
    </source>
</reference>
<name>A0ABD2D2E4_VESMC</name>